<protein>
    <recommendedName>
        <fullName evidence="7">ABC-2 type transporter transmembrane domain-containing protein</fullName>
    </recommendedName>
</protein>
<dbReference type="InterPro" id="IPR013525">
    <property type="entry name" value="ABC2_TM"/>
</dbReference>
<evidence type="ECO:0000256" key="3">
    <source>
        <dbReference type="ARBA" id="ARBA00022692"/>
    </source>
</evidence>
<keyword evidence="3 6" id="KW-0812">Transmembrane</keyword>
<name>A0A7J8R528_GOSDV</name>
<dbReference type="Pfam" id="PF01061">
    <property type="entry name" value="ABC2_membrane"/>
    <property type="match status" value="1"/>
</dbReference>
<dbReference type="AlphaFoldDB" id="A0A7J8R528"/>
<dbReference type="GO" id="GO:0005886">
    <property type="term" value="C:plasma membrane"/>
    <property type="evidence" value="ECO:0007669"/>
    <property type="project" value="UniProtKB-ARBA"/>
</dbReference>
<keyword evidence="9" id="KW-1185">Reference proteome</keyword>
<evidence type="ECO:0000313" key="8">
    <source>
        <dbReference type="EMBL" id="MBA0608693.1"/>
    </source>
</evidence>
<feature type="domain" description="ABC-2 type transporter transmembrane" evidence="7">
    <location>
        <begin position="1"/>
        <end position="72"/>
    </location>
</feature>
<keyword evidence="5 6" id="KW-0472">Membrane</keyword>
<evidence type="ECO:0000256" key="5">
    <source>
        <dbReference type="ARBA" id="ARBA00023136"/>
    </source>
</evidence>
<dbReference type="PANTHER" id="PTHR19241">
    <property type="entry name" value="ATP-BINDING CASSETTE TRANSPORTER"/>
    <property type="match status" value="1"/>
</dbReference>
<evidence type="ECO:0000256" key="2">
    <source>
        <dbReference type="ARBA" id="ARBA00022448"/>
    </source>
</evidence>
<comment type="subcellular location">
    <subcellularLocation>
        <location evidence="1">Membrane</location>
        <topology evidence="1">Multi-pass membrane protein</topology>
    </subcellularLocation>
</comment>
<evidence type="ECO:0000256" key="4">
    <source>
        <dbReference type="ARBA" id="ARBA00022989"/>
    </source>
</evidence>
<feature type="transmembrane region" description="Helical" evidence="6">
    <location>
        <begin position="12"/>
        <end position="33"/>
    </location>
</feature>
<keyword evidence="4 6" id="KW-1133">Transmembrane helix</keyword>
<feature type="non-terminal residue" evidence="8">
    <location>
        <position position="1"/>
    </location>
</feature>
<keyword evidence="2" id="KW-0813">Transport</keyword>
<reference evidence="8 9" key="1">
    <citation type="journal article" date="2019" name="Genome Biol. Evol.">
        <title>Insights into the evolution of the New World diploid cottons (Gossypium, subgenus Houzingenia) based on genome sequencing.</title>
        <authorList>
            <person name="Grover C.E."/>
            <person name="Arick M.A. 2nd"/>
            <person name="Thrash A."/>
            <person name="Conover J.L."/>
            <person name="Sanders W.S."/>
            <person name="Peterson D.G."/>
            <person name="Frelichowski J.E."/>
            <person name="Scheffler J.A."/>
            <person name="Scheffler B.E."/>
            <person name="Wendel J.F."/>
        </authorList>
    </citation>
    <scope>NUCLEOTIDE SEQUENCE [LARGE SCALE GENOMIC DNA]</scope>
    <source>
        <strain evidence="8">27</strain>
        <tissue evidence="8">Leaf</tissue>
    </source>
</reference>
<gene>
    <name evidence="8" type="ORF">Godav_020883</name>
</gene>
<dbReference type="EMBL" id="JABFAC010000003">
    <property type="protein sequence ID" value="MBA0608693.1"/>
    <property type="molecule type" value="Genomic_DNA"/>
</dbReference>
<dbReference type="Proteomes" id="UP000593561">
    <property type="component" value="Unassembled WGS sequence"/>
</dbReference>
<evidence type="ECO:0000313" key="9">
    <source>
        <dbReference type="Proteomes" id="UP000593561"/>
    </source>
</evidence>
<sequence length="79" mass="8971">MFRCIASLFQTIVASTTVGALAIMIVLLFGGFILPRRKIYDAMNTSLPSWLEWGFWLSPLTYGEIGLSLNEFLAPRWEK</sequence>
<evidence type="ECO:0000256" key="1">
    <source>
        <dbReference type="ARBA" id="ARBA00004141"/>
    </source>
</evidence>
<comment type="caution">
    <text evidence="8">The sequence shown here is derived from an EMBL/GenBank/DDBJ whole genome shotgun (WGS) entry which is preliminary data.</text>
</comment>
<proteinExistence type="predicted"/>
<evidence type="ECO:0000256" key="6">
    <source>
        <dbReference type="SAM" id="Phobius"/>
    </source>
</evidence>
<organism evidence="8 9">
    <name type="scientific">Gossypium davidsonii</name>
    <name type="common">Davidson's cotton</name>
    <name type="synonym">Gossypium klotzschianum subsp. davidsonii</name>
    <dbReference type="NCBI Taxonomy" id="34287"/>
    <lineage>
        <taxon>Eukaryota</taxon>
        <taxon>Viridiplantae</taxon>
        <taxon>Streptophyta</taxon>
        <taxon>Embryophyta</taxon>
        <taxon>Tracheophyta</taxon>
        <taxon>Spermatophyta</taxon>
        <taxon>Magnoliopsida</taxon>
        <taxon>eudicotyledons</taxon>
        <taxon>Gunneridae</taxon>
        <taxon>Pentapetalae</taxon>
        <taxon>rosids</taxon>
        <taxon>malvids</taxon>
        <taxon>Malvales</taxon>
        <taxon>Malvaceae</taxon>
        <taxon>Malvoideae</taxon>
        <taxon>Gossypium</taxon>
    </lineage>
</organism>
<dbReference type="GO" id="GO:0140359">
    <property type="term" value="F:ABC-type transporter activity"/>
    <property type="evidence" value="ECO:0007669"/>
    <property type="project" value="InterPro"/>
</dbReference>
<evidence type="ECO:0000259" key="7">
    <source>
        <dbReference type="Pfam" id="PF01061"/>
    </source>
</evidence>
<accession>A0A7J8R528</accession>